<feature type="transmembrane region" description="Helical" evidence="9">
    <location>
        <begin position="88"/>
        <end position="107"/>
    </location>
</feature>
<comment type="subcellular location">
    <subcellularLocation>
        <location evidence="1">Membrane</location>
        <topology evidence="1">Multi-pass membrane protein</topology>
    </subcellularLocation>
</comment>
<dbReference type="CDD" id="cd04590">
    <property type="entry name" value="CBS_pair_CorC_HlyC_assoc"/>
    <property type="match status" value="1"/>
</dbReference>
<evidence type="ECO:0000313" key="12">
    <source>
        <dbReference type="EMBL" id="SKA65539.1"/>
    </source>
</evidence>
<evidence type="ECO:0000259" key="10">
    <source>
        <dbReference type="PROSITE" id="PS51371"/>
    </source>
</evidence>
<keyword evidence="6 8" id="KW-0472">Membrane</keyword>
<feature type="domain" description="CNNM transmembrane" evidence="11">
    <location>
        <begin position="1"/>
        <end position="180"/>
    </location>
</feature>
<keyword evidence="3" id="KW-0677">Repeat</keyword>
<gene>
    <name evidence="12" type="ORF">SAMN02745702_00568</name>
</gene>
<keyword evidence="2 8" id="KW-0812">Transmembrane</keyword>
<feature type="transmembrane region" description="Helical" evidence="9">
    <location>
        <begin position="127"/>
        <end position="144"/>
    </location>
</feature>
<dbReference type="Proteomes" id="UP000189733">
    <property type="component" value="Unassembled WGS sequence"/>
</dbReference>
<keyword evidence="4 8" id="KW-1133">Transmembrane helix</keyword>
<accession>A0A1T4VKS2</accession>
<dbReference type="InterPro" id="IPR044751">
    <property type="entry name" value="Ion_transp-like_CBS"/>
</dbReference>
<dbReference type="Gene3D" id="3.10.580.10">
    <property type="entry name" value="CBS-domain"/>
    <property type="match status" value="1"/>
</dbReference>
<feature type="transmembrane region" description="Helical" evidence="9">
    <location>
        <begin position="58"/>
        <end position="81"/>
    </location>
</feature>
<protein>
    <submittedName>
        <fullName evidence="12">Hemolysin, contains CBS domains</fullName>
    </submittedName>
</protein>
<dbReference type="InterPro" id="IPR002550">
    <property type="entry name" value="CNNM"/>
</dbReference>
<dbReference type="PANTHER" id="PTHR22777">
    <property type="entry name" value="HEMOLYSIN-RELATED"/>
    <property type="match status" value="1"/>
</dbReference>
<proteinExistence type="predicted"/>
<evidence type="ECO:0000259" key="11">
    <source>
        <dbReference type="PROSITE" id="PS51846"/>
    </source>
</evidence>
<evidence type="ECO:0000256" key="1">
    <source>
        <dbReference type="ARBA" id="ARBA00004141"/>
    </source>
</evidence>
<evidence type="ECO:0000256" key="7">
    <source>
        <dbReference type="PROSITE-ProRule" id="PRU00703"/>
    </source>
</evidence>
<name>A0A1T4VKS2_9BACT</name>
<evidence type="ECO:0000256" key="9">
    <source>
        <dbReference type="SAM" id="Phobius"/>
    </source>
</evidence>
<dbReference type="EMBL" id="FUYA01000001">
    <property type="protein sequence ID" value="SKA65539.1"/>
    <property type="molecule type" value="Genomic_DNA"/>
</dbReference>
<dbReference type="GO" id="GO:0005886">
    <property type="term" value="C:plasma membrane"/>
    <property type="evidence" value="ECO:0007669"/>
    <property type="project" value="TreeGrafter"/>
</dbReference>
<dbReference type="STRING" id="1121442.SAMN02745702_00568"/>
<evidence type="ECO:0000256" key="5">
    <source>
        <dbReference type="ARBA" id="ARBA00023122"/>
    </source>
</evidence>
<keyword evidence="13" id="KW-1185">Reference proteome</keyword>
<feature type="domain" description="CBS" evidence="10">
    <location>
        <begin position="265"/>
        <end position="323"/>
    </location>
</feature>
<evidence type="ECO:0000256" key="3">
    <source>
        <dbReference type="ARBA" id="ARBA00022737"/>
    </source>
</evidence>
<evidence type="ECO:0000313" key="13">
    <source>
        <dbReference type="Proteomes" id="UP000189733"/>
    </source>
</evidence>
<evidence type="ECO:0000256" key="6">
    <source>
        <dbReference type="ARBA" id="ARBA00023136"/>
    </source>
</evidence>
<feature type="domain" description="CBS" evidence="10">
    <location>
        <begin position="199"/>
        <end position="259"/>
    </location>
</feature>
<dbReference type="PROSITE" id="PS51846">
    <property type="entry name" value="CNNM"/>
    <property type="match status" value="1"/>
</dbReference>
<organism evidence="12 13">
    <name type="scientific">Desulfobaculum bizertense DSM 18034</name>
    <dbReference type="NCBI Taxonomy" id="1121442"/>
    <lineage>
        <taxon>Bacteria</taxon>
        <taxon>Pseudomonadati</taxon>
        <taxon>Thermodesulfobacteriota</taxon>
        <taxon>Desulfovibrionia</taxon>
        <taxon>Desulfovibrionales</taxon>
        <taxon>Desulfovibrionaceae</taxon>
        <taxon>Desulfobaculum</taxon>
    </lineage>
</organism>
<reference evidence="12 13" key="1">
    <citation type="submission" date="2017-02" db="EMBL/GenBank/DDBJ databases">
        <authorList>
            <person name="Peterson S.W."/>
        </authorList>
    </citation>
    <scope>NUCLEOTIDE SEQUENCE [LARGE SCALE GENOMIC DNA]</scope>
    <source>
        <strain evidence="12 13">DSM 18034</strain>
    </source>
</reference>
<dbReference type="PROSITE" id="PS51371">
    <property type="entry name" value="CBS"/>
    <property type="match status" value="2"/>
</dbReference>
<dbReference type="AlphaFoldDB" id="A0A1T4VKS2"/>
<dbReference type="SUPFAM" id="SSF54631">
    <property type="entry name" value="CBS-domain pair"/>
    <property type="match status" value="1"/>
</dbReference>
<dbReference type="PANTHER" id="PTHR22777:SF4">
    <property type="entry name" value="UPF0053 PROTEIN SLL1254"/>
    <property type="match status" value="1"/>
</dbReference>
<evidence type="ECO:0000256" key="2">
    <source>
        <dbReference type="ARBA" id="ARBA00022692"/>
    </source>
</evidence>
<dbReference type="InterPro" id="IPR046342">
    <property type="entry name" value="CBS_dom_sf"/>
</dbReference>
<sequence>MLELLLAVGVAVGVSLFCSVSEAALYSVPWSRIEQLRNEGKKSGEMLYELRNNVDKPIAAILTLNTVANTAGAAVAGAAAARVFGVEWLGYFTAVFTLIILVFSEILPKTVGVMYSRTLAPLLARPLTFLVWALSPAIWILGIVSKLVQKPKRKGPAATEEDITALATLSRRAGILKPYEEESIKNILQLDVKTTHEIMTPRTVVSSLPADMTVKEAREEKHCWSHSRIPVFEGDDPEDIVGLVTRREVLLAAAEDLEEKRLADLMHPVQFALETLTLDRLLIKFLETHIHLFIVLDEYGGLAGVVTLEDVLEEILGKEIVDETDEVEDMRELARQRRAQIAGSAKKP</sequence>
<dbReference type="RefSeq" id="WP_078683859.1">
    <property type="nucleotide sequence ID" value="NZ_FUYA01000001.1"/>
</dbReference>
<dbReference type="Pfam" id="PF01595">
    <property type="entry name" value="CNNM"/>
    <property type="match status" value="1"/>
</dbReference>
<dbReference type="InterPro" id="IPR000644">
    <property type="entry name" value="CBS_dom"/>
</dbReference>
<dbReference type="OrthoDB" id="9798188at2"/>
<keyword evidence="5 7" id="KW-0129">CBS domain</keyword>
<evidence type="ECO:0000256" key="4">
    <source>
        <dbReference type="ARBA" id="ARBA00022989"/>
    </source>
</evidence>
<evidence type="ECO:0000256" key="8">
    <source>
        <dbReference type="PROSITE-ProRule" id="PRU01193"/>
    </source>
</evidence>
<dbReference type="Pfam" id="PF00571">
    <property type="entry name" value="CBS"/>
    <property type="match status" value="2"/>
</dbReference>